<dbReference type="InterPro" id="IPR036942">
    <property type="entry name" value="Beta-barrel_TonB_sf"/>
</dbReference>
<feature type="domain" description="TonB-dependent receptor-like beta-barrel" evidence="11">
    <location>
        <begin position="394"/>
        <end position="824"/>
    </location>
</feature>
<evidence type="ECO:0000256" key="8">
    <source>
        <dbReference type="PROSITE-ProRule" id="PRU01360"/>
    </source>
</evidence>
<keyword evidence="3 8" id="KW-1134">Transmembrane beta strand</keyword>
<evidence type="ECO:0000256" key="6">
    <source>
        <dbReference type="ARBA" id="ARBA00023136"/>
    </source>
</evidence>
<keyword evidence="7 8" id="KW-0998">Cell outer membrane</keyword>
<reference evidence="13" key="2">
    <citation type="submission" date="2020-09" db="EMBL/GenBank/DDBJ databases">
        <authorList>
            <person name="Sun Q."/>
            <person name="Kim S."/>
        </authorList>
    </citation>
    <scope>NUCLEOTIDE SEQUENCE</scope>
    <source>
        <strain evidence="13">KCTC 32296</strain>
    </source>
</reference>
<name>A0A918Q3A5_9CAUL</name>
<dbReference type="InterPro" id="IPR012910">
    <property type="entry name" value="Plug_dom"/>
</dbReference>
<dbReference type="PANTHER" id="PTHR47234:SF3">
    <property type="entry name" value="SECRETIN_TONB SHORT N-TERMINAL DOMAIN-CONTAINING PROTEIN"/>
    <property type="match status" value="1"/>
</dbReference>
<dbReference type="InterPro" id="IPR037066">
    <property type="entry name" value="Plug_dom_sf"/>
</dbReference>
<protein>
    <recommendedName>
        <fullName evidence="15">Outer membrane receptor for ferrienterochelin and colicins</fullName>
    </recommendedName>
</protein>
<keyword evidence="6 8" id="KW-0472">Membrane</keyword>
<evidence type="ECO:0000256" key="7">
    <source>
        <dbReference type="ARBA" id="ARBA00023237"/>
    </source>
</evidence>
<feature type="region of interest" description="Disordered" evidence="10">
    <location>
        <begin position="188"/>
        <end position="212"/>
    </location>
</feature>
<feature type="compositionally biased region" description="Polar residues" evidence="10">
    <location>
        <begin position="189"/>
        <end position="212"/>
    </location>
</feature>
<dbReference type="CDD" id="cd01347">
    <property type="entry name" value="ligand_gated_channel"/>
    <property type="match status" value="1"/>
</dbReference>
<evidence type="ECO:0000256" key="2">
    <source>
        <dbReference type="ARBA" id="ARBA00022448"/>
    </source>
</evidence>
<dbReference type="AlphaFoldDB" id="A0A918Q3A5"/>
<dbReference type="InterPro" id="IPR000531">
    <property type="entry name" value="Beta-barrel_TonB"/>
</dbReference>
<dbReference type="Gene3D" id="2.170.130.10">
    <property type="entry name" value="TonB-dependent receptor, plug domain"/>
    <property type="match status" value="1"/>
</dbReference>
<keyword evidence="5 9" id="KW-0798">TonB box</keyword>
<keyword evidence="4 8" id="KW-0812">Transmembrane</keyword>
<comment type="caution">
    <text evidence="13">The sequence shown here is derived from an EMBL/GenBank/DDBJ whole genome shotgun (WGS) entry which is preliminary data.</text>
</comment>
<organism evidence="13 14">
    <name type="scientific">Asticcacaulis endophyticus</name>
    <dbReference type="NCBI Taxonomy" id="1395890"/>
    <lineage>
        <taxon>Bacteria</taxon>
        <taxon>Pseudomonadati</taxon>
        <taxon>Pseudomonadota</taxon>
        <taxon>Alphaproteobacteria</taxon>
        <taxon>Caulobacterales</taxon>
        <taxon>Caulobacteraceae</taxon>
        <taxon>Asticcacaulis</taxon>
    </lineage>
</organism>
<evidence type="ECO:0000256" key="1">
    <source>
        <dbReference type="ARBA" id="ARBA00004571"/>
    </source>
</evidence>
<keyword evidence="2 8" id="KW-0813">Transport</keyword>
<proteinExistence type="inferred from homology"/>
<keyword evidence="14" id="KW-1185">Reference proteome</keyword>
<comment type="similarity">
    <text evidence="8 9">Belongs to the TonB-dependent receptor family.</text>
</comment>
<evidence type="ECO:0000256" key="5">
    <source>
        <dbReference type="ARBA" id="ARBA00023077"/>
    </source>
</evidence>
<dbReference type="Proteomes" id="UP000662572">
    <property type="component" value="Unassembled WGS sequence"/>
</dbReference>
<evidence type="ECO:0000313" key="13">
    <source>
        <dbReference type="EMBL" id="GGZ32408.1"/>
    </source>
</evidence>
<evidence type="ECO:0000256" key="10">
    <source>
        <dbReference type="SAM" id="MobiDB-lite"/>
    </source>
</evidence>
<dbReference type="PROSITE" id="PS52016">
    <property type="entry name" value="TONB_DEPENDENT_REC_3"/>
    <property type="match status" value="1"/>
</dbReference>
<accession>A0A918Q3A5</accession>
<evidence type="ECO:0000256" key="9">
    <source>
        <dbReference type="RuleBase" id="RU003357"/>
    </source>
</evidence>
<dbReference type="Pfam" id="PF00593">
    <property type="entry name" value="TonB_dep_Rec_b-barrel"/>
    <property type="match status" value="1"/>
</dbReference>
<dbReference type="EMBL" id="BMZB01000002">
    <property type="protein sequence ID" value="GGZ32408.1"/>
    <property type="molecule type" value="Genomic_DNA"/>
</dbReference>
<evidence type="ECO:0000256" key="4">
    <source>
        <dbReference type="ARBA" id="ARBA00022692"/>
    </source>
</evidence>
<dbReference type="Gene3D" id="3.55.50.30">
    <property type="match status" value="1"/>
</dbReference>
<reference evidence="13" key="1">
    <citation type="journal article" date="2014" name="Int. J. Syst. Evol. Microbiol.">
        <title>Complete genome sequence of Corynebacterium casei LMG S-19264T (=DSM 44701T), isolated from a smear-ripened cheese.</title>
        <authorList>
            <consortium name="US DOE Joint Genome Institute (JGI-PGF)"/>
            <person name="Walter F."/>
            <person name="Albersmeier A."/>
            <person name="Kalinowski J."/>
            <person name="Ruckert C."/>
        </authorList>
    </citation>
    <scope>NUCLEOTIDE SEQUENCE</scope>
    <source>
        <strain evidence="13">KCTC 32296</strain>
    </source>
</reference>
<dbReference type="Gene3D" id="2.40.170.20">
    <property type="entry name" value="TonB-dependent receptor, beta-barrel domain"/>
    <property type="match status" value="1"/>
</dbReference>
<dbReference type="RefSeq" id="WP_189486154.1">
    <property type="nucleotide sequence ID" value="NZ_BMZB01000002.1"/>
</dbReference>
<evidence type="ECO:0000313" key="14">
    <source>
        <dbReference type="Proteomes" id="UP000662572"/>
    </source>
</evidence>
<gene>
    <name evidence="13" type="ORF">GCM10011273_18190</name>
</gene>
<evidence type="ECO:0000256" key="3">
    <source>
        <dbReference type="ARBA" id="ARBA00022452"/>
    </source>
</evidence>
<dbReference type="Pfam" id="PF07715">
    <property type="entry name" value="Plug"/>
    <property type="match status" value="1"/>
</dbReference>
<dbReference type="SUPFAM" id="SSF56935">
    <property type="entry name" value="Porins"/>
    <property type="match status" value="1"/>
</dbReference>
<dbReference type="GO" id="GO:0009279">
    <property type="term" value="C:cell outer membrane"/>
    <property type="evidence" value="ECO:0007669"/>
    <property type="project" value="UniProtKB-SubCell"/>
</dbReference>
<dbReference type="PANTHER" id="PTHR47234">
    <property type="match status" value="1"/>
</dbReference>
<evidence type="ECO:0000259" key="11">
    <source>
        <dbReference type="Pfam" id="PF00593"/>
    </source>
</evidence>
<dbReference type="InterPro" id="IPR039426">
    <property type="entry name" value="TonB-dep_rcpt-like"/>
</dbReference>
<feature type="domain" description="TonB-dependent receptor plug" evidence="12">
    <location>
        <begin position="161"/>
        <end position="273"/>
    </location>
</feature>
<sequence length="864" mass="92419">MSNKWLKRHVSGAAIVFAQNFCRLSALPLLVGLTVAPPISSAQTAQVTFDIPSGPATKSLQTFSEQAGIAVTAPFDVAAKIQTSTLKGNFTPSDALKKLLDGTDLEIANATSKTISLRIKVLKEASTRPEPAVGAATERDPVEVVVTGTRLRNVAPTSPLKQLGRAEIEGSAFSRLGDLLRAQTEVFGGSQNPGVQAGSPRQGQSNITNGSTIDLRGLGSDATLVLLNGKRLPGNAYTQAPDVSAIPLAALSRVEILTDGASAVYGADAVAGVVNFILRKDLDETEVGARLGGATQGGGFEQAYDVTAGKTWTNGFAMVGAQYRTQQPILASDRELTSEVVPVNSLVRKDERTSIFLAGEHSVSDRLTLRGQGLLSRSQSGSLQQTFPDSTLYIDHTESQTAHMALGADMEISGDWRISLDVSHADAADKRGTDSEWGYSVDNWTNRTTSAEVGASGTLLHLPSGPVRMAAGLGYRHDFYRYVGYLEEGAKRDIRFAYAEAVAPLVMPSDRKGLNSLDLSFAVRTESYSDFGNTTNPKFGVRYVPVPRLNLRATWGKSFKTPNFNQTAAAGNVYYYAATSVGSTDTTRAALIEYGGNPDLKPEKATSSTIGVDWATELSGFKVSVTYFHIDYKDRVVVPISVLGAALSDPAYATFVIMNPTAQEQATSMASLTGGGQFYNFSGGSYSVGRTLAILKDRWVNASNQQISGFDVRANQRLTFATGVLDASVSITDMTINQATLPGNPAQTLTGTLFYPPSTRIVSALTWEGPRWRIGSTVNYISDAIDTGVTPNARIASWTTVDLIAGWRLRGDHRTELQLAVTNLFDRDPPIARGAAANYPGLYYDGTTASPVGRFIAVTLRHRF</sequence>
<evidence type="ECO:0008006" key="15">
    <source>
        <dbReference type="Google" id="ProtNLM"/>
    </source>
</evidence>
<evidence type="ECO:0000259" key="12">
    <source>
        <dbReference type="Pfam" id="PF07715"/>
    </source>
</evidence>
<comment type="subcellular location">
    <subcellularLocation>
        <location evidence="1 8">Cell outer membrane</location>
        <topology evidence="1 8">Multi-pass membrane protein</topology>
    </subcellularLocation>
</comment>